<feature type="domain" description="CHHC U11-48K-type" evidence="5">
    <location>
        <begin position="15"/>
        <end position="42"/>
    </location>
</feature>
<protein>
    <submittedName>
        <fullName evidence="6">Gametocyte-specific factor 1</fullName>
    </submittedName>
</protein>
<dbReference type="SUPFAM" id="SSF57667">
    <property type="entry name" value="beta-beta-alpha zinc fingers"/>
    <property type="match status" value="1"/>
</dbReference>
<dbReference type="Pfam" id="PF05253">
    <property type="entry name" value="zf-U11-48K"/>
    <property type="match status" value="1"/>
</dbReference>
<dbReference type="EMBL" id="VIIS01001741">
    <property type="protein sequence ID" value="KAF0293551.1"/>
    <property type="molecule type" value="Genomic_DNA"/>
</dbReference>
<dbReference type="OrthoDB" id="6362133at2759"/>
<evidence type="ECO:0000256" key="3">
    <source>
        <dbReference type="ARBA" id="ARBA00022833"/>
    </source>
</evidence>
<feature type="region of interest" description="Disordered" evidence="4">
    <location>
        <begin position="167"/>
        <end position="199"/>
    </location>
</feature>
<keyword evidence="3" id="KW-0862">Zinc</keyword>
<feature type="domain" description="CHHC U11-48K-type" evidence="5">
    <location>
        <begin position="47"/>
        <end position="74"/>
    </location>
</feature>
<sequence length="263" mass="29145">MWPADFNTYRVAEETITCPFNKAHQITGMRYHLHIVRCAKQTVGRDVRICTFNAKHIIDVPKYAHHIEHCPDRDRLDRVITEKLAEIHESDKRIRSQPIDSAPDFQFSSGENWDDDVAAVPSYRRRGSYDPSAAISNRDVYRFPQEPMGKSSRRQFRSETVARLRQIQEGGSAPPSAASSTTAASASTGVGRRPTVPRMPYSSTLALTARPQLGRGQRVQEVTAPVGLSAGPSADQSVEKALHRMNLGCGRGKSTCSGDLVEL</sequence>
<evidence type="ECO:0000256" key="4">
    <source>
        <dbReference type="SAM" id="MobiDB-lite"/>
    </source>
</evidence>
<evidence type="ECO:0000256" key="1">
    <source>
        <dbReference type="ARBA" id="ARBA00022723"/>
    </source>
</evidence>
<accession>A0A6A4VVU8</accession>
<keyword evidence="2" id="KW-0863">Zinc-finger</keyword>
<dbReference type="Proteomes" id="UP000440578">
    <property type="component" value="Unassembled WGS sequence"/>
</dbReference>
<proteinExistence type="predicted"/>
<dbReference type="InterPro" id="IPR022776">
    <property type="entry name" value="TRM13/UPF0224_CHHC_Znf_dom"/>
</dbReference>
<comment type="caution">
    <text evidence="6">The sequence shown here is derived from an EMBL/GenBank/DDBJ whole genome shotgun (WGS) entry which is preliminary data.</text>
</comment>
<gene>
    <name evidence="6" type="primary">arx_0</name>
    <name evidence="6" type="ORF">FJT64_008690</name>
</gene>
<name>A0A6A4VVU8_AMPAM</name>
<dbReference type="PROSITE" id="PS51800">
    <property type="entry name" value="ZF_CHHC_U11_48K"/>
    <property type="match status" value="2"/>
</dbReference>
<dbReference type="AlphaFoldDB" id="A0A6A4VVU8"/>
<dbReference type="GO" id="GO:0008270">
    <property type="term" value="F:zinc ion binding"/>
    <property type="evidence" value="ECO:0007669"/>
    <property type="project" value="UniProtKB-KW"/>
</dbReference>
<reference evidence="6 7" key="1">
    <citation type="submission" date="2019-07" db="EMBL/GenBank/DDBJ databases">
        <title>Draft genome assembly of a fouling barnacle, Amphibalanus amphitrite (Darwin, 1854): The first reference genome for Thecostraca.</title>
        <authorList>
            <person name="Kim W."/>
        </authorList>
    </citation>
    <scope>NUCLEOTIDE SEQUENCE [LARGE SCALE GENOMIC DNA]</scope>
    <source>
        <strain evidence="6">SNU_AA5</strain>
        <tissue evidence="6">Soma without cirri and trophi</tissue>
    </source>
</reference>
<evidence type="ECO:0000313" key="6">
    <source>
        <dbReference type="EMBL" id="KAF0293551.1"/>
    </source>
</evidence>
<evidence type="ECO:0000259" key="5">
    <source>
        <dbReference type="PROSITE" id="PS51800"/>
    </source>
</evidence>
<dbReference type="InterPro" id="IPR036236">
    <property type="entry name" value="Znf_C2H2_sf"/>
</dbReference>
<feature type="compositionally biased region" description="Low complexity" evidence="4">
    <location>
        <begin position="172"/>
        <end position="188"/>
    </location>
</feature>
<organism evidence="6 7">
    <name type="scientific">Amphibalanus amphitrite</name>
    <name type="common">Striped barnacle</name>
    <name type="synonym">Balanus amphitrite</name>
    <dbReference type="NCBI Taxonomy" id="1232801"/>
    <lineage>
        <taxon>Eukaryota</taxon>
        <taxon>Metazoa</taxon>
        <taxon>Ecdysozoa</taxon>
        <taxon>Arthropoda</taxon>
        <taxon>Crustacea</taxon>
        <taxon>Multicrustacea</taxon>
        <taxon>Cirripedia</taxon>
        <taxon>Thoracica</taxon>
        <taxon>Thoracicalcarea</taxon>
        <taxon>Balanomorpha</taxon>
        <taxon>Balanoidea</taxon>
        <taxon>Balanidae</taxon>
        <taxon>Amphibalaninae</taxon>
        <taxon>Amphibalanus</taxon>
    </lineage>
</organism>
<keyword evidence="7" id="KW-1185">Reference proteome</keyword>
<keyword evidence="1" id="KW-0479">Metal-binding</keyword>
<evidence type="ECO:0000256" key="2">
    <source>
        <dbReference type="ARBA" id="ARBA00022771"/>
    </source>
</evidence>
<evidence type="ECO:0000313" key="7">
    <source>
        <dbReference type="Proteomes" id="UP000440578"/>
    </source>
</evidence>